<organism evidence="2 3">
    <name type="scientific">Roseiterribacter gracilis</name>
    <dbReference type="NCBI Taxonomy" id="2812848"/>
    <lineage>
        <taxon>Bacteria</taxon>
        <taxon>Pseudomonadati</taxon>
        <taxon>Pseudomonadota</taxon>
        <taxon>Alphaproteobacteria</taxon>
        <taxon>Rhodospirillales</taxon>
        <taxon>Roseiterribacteraceae</taxon>
        <taxon>Roseiterribacter</taxon>
    </lineage>
</organism>
<gene>
    <name evidence="2" type="ORF">TMPK1_19750</name>
</gene>
<evidence type="ECO:0000259" key="1">
    <source>
        <dbReference type="Pfam" id="PF14534"/>
    </source>
</evidence>
<proteinExistence type="predicted"/>
<dbReference type="Pfam" id="PF14534">
    <property type="entry name" value="DUF4440"/>
    <property type="match status" value="1"/>
</dbReference>
<sequence>MLGLALVLSVGAAAPSSSTIEKLVQSERDFSALSDRADMRTAFLAFLADNGVVFGKDGATNGQKFWQGLPTPKAKLTWRPAYAGIASSGDVGFTTGPYENVREGAPPRYGWYASVWRLQADGTWKVEIDLGASVNRPATEPADWVKQASQATTPSDPTKARTNLLAMDARVDGNKLAPNVVTLREGAAPAIGRAAAIAGTPAGLRLEPVAAEISRAGDFGYVYGRYKAGEAGGWYMHVWQHDADGWHVVLESFGG</sequence>
<dbReference type="Proteomes" id="UP000681075">
    <property type="component" value="Unassembled WGS sequence"/>
</dbReference>
<dbReference type="AlphaFoldDB" id="A0A8S8X7N5"/>
<evidence type="ECO:0000313" key="3">
    <source>
        <dbReference type="Proteomes" id="UP000681075"/>
    </source>
</evidence>
<protein>
    <recommendedName>
        <fullName evidence="1">DUF4440 domain-containing protein</fullName>
    </recommendedName>
</protein>
<feature type="domain" description="DUF4440" evidence="1">
    <location>
        <begin position="26"/>
        <end position="126"/>
    </location>
</feature>
<name>A0A8S8X7N5_9PROT</name>
<reference evidence="2" key="1">
    <citation type="submission" date="2021-02" db="EMBL/GenBank/DDBJ databases">
        <title>Genome sequence of Rhodospirillales sp. strain TMPK1 isolated from soil.</title>
        <authorList>
            <person name="Nakai R."/>
            <person name="Kusada H."/>
            <person name="Tamaki H."/>
        </authorList>
    </citation>
    <scope>NUCLEOTIDE SEQUENCE</scope>
    <source>
        <strain evidence="2">TMPK1</strain>
    </source>
</reference>
<keyword evidence="3" id="KW-1185">Reference proteome</keyword>
<evidence type="ECO:0000313" key="2">
    <source>
        <dbReference type="EMBL" id="GIL39738.1"/>
    </source>
</evidence>
<dbReference type="Gene3D" id="3.10.450.50">
    <property type="match status" value="2"/>
</dbReference>
<dbReference type="InterPro" id="IPR027843">
    <property type="entry name" value="DUF4440"/>
</dbReference>
<accession>A0A8S8X7N5</accession>
<dbReference type="SUPFAM" id="SSF54427">
    <property type="entry name" value="NTF2-like"/>
    <property type="match status" value="2"/>
</dbReference>
<dbReference type="EMBL" id="BOPV01000001">
    <property type="protein sequence ID" value="GIL39738.1"/>
    <property type="molecule type" value="Genomic_DNA"/>
</dbReference>
<comment type="caution">
    <text evidence="2">The sequence shown here is derived from an EMBL/GenBank/DDBJ whole genome shotgun (WGS) entry which is preliminary data.</text>
</comment>
<dbReference type="InterPro" id="IPR032710">
    <property type="entry name" value="NTF2-like_dom_sf"/>
</dbReference>